<dbReference type="Gene3D" id="3.30.450.20">
    <property type="entry name" value="PAS domain"/>
    <property type="match status" value="2"/>
</dbReference>
<feature type="domain" description="Histidine kinase" evidence="15">
    <location>
        <begin position="346"/>
        <end position="531"/>
    </location>
</feature>
<organism evidence="16 17">
    <name type="scientific">Pseudonocardia acidicola</name>
    <dbReference type="NCBI Taxonomy" id="2724939"/>
    <lineage>
        <taxon>Bacteria</taxon>
        <taxon>Bacillati</taxon>
        <taxon>Actinomycetota</taxon>
        <taxon>Actinomycetes</taxon>
        <taxon>Pseudonocardiales</taxon>
        <taxon>Pseudonocardiaceae</taxon>
        <taxon>Pseudonocardia</taxon>
    </lineage>
</organism>
<evidence type="ECO:0000256" key="1">
    <source>
        <dbReference type="ARBA" id="ARBA00000085"/>
    </source>
</evidence>
<dbReference type="InterPro" id="IPR016120">
    <property type="entry name" value="Sig_transdc_His_kin_SpoOB"/>
</dbReference>
<dbReference type="SMART" id="SM00091">
    <property type="entry name" value="PAS"/>
    <property type="match status" value="1"/>
</dbReference>
<keyword evidence="11 14" id="KW-1133">Transmembrane helix</keyword>
<dbReference type="Pfam" id="PF17203">
    <property type="entry name" value="sCache_3_2"/>
    <property type="match status" value="1"/>
</dbReference>
<dbReference type="RefSeq" id="WP_169384387.1">
    <property type="nucleotide sequence ID" value="NZ_JAAXLA010000068.1"/>
</dbReference>
<dbReference type="SMART" id="SM00387">
    <property type="entry name" value="HATPase_c"/>
    <property type="match status" value="1"/>
</dbReference>
<evidence type="ECO:0000256" key="9">
    <source>
        <dbReference type="ARBA" id="ARBA00022777"/>
    </source>
</evidence>
<reference evidence="16 17" key="1">
    <citation type="submission" date="2020-04" db="EMBL/GenBank/DDBJ databases">
        <authorList>
            <person name="Klaysubun C."/>
            <person name="Duangmal K."/>
            <person name="Lipun K."/>
        </authorList>
    </citation>
    <scope>NUCLEOTIDE SEQUENCE [LARGE SCALE GENOMIC DNA]</scope>
    <source>
        <strain evidence="16 17">K10HN5</strain>
    </source>
</reference>
<dbReference type="GO" id="GO:0016301">
    <property type="term" value="F:kinase activity"/>
    <property type="evidence" value="ECO:0007669"/>
    <property type="project" value="UniProtKB-KW"/>
</dbReference>
<dbReference type="SUPFAM" id="SSF103190">
    <property type="entry name" value="Sensory domain-like"/>
    <property type="match status" value="1"/>
</dbReference>
<dbReference type="InterPro" id="IPR035965">
    <property type="entry name" value="PAS-like_dom_sf"/>
</dbReference>
<evidence type="ECO:0000256" key="14">
    <source>
        <dbReference type="SAM" id="Phobius"/>
    </source>
</evidence>
<dbReference type="PANTHER" id="PTHR43547">
    <property type="entry name" value="TWO-COMPONENT HISTIDINE KINASE"/>
    <property type="match status" value="1"/>
</dbReference>
<feature type="transmembrane region" description="Helical" evidence="14">
    <location>
        <begin position="176"/>
        <end position="195"/>
    </location>
</feature>
<dbReference type="InterPro" id="IPR000014">
    <property type="entry name" value="PAS"/>
</dbReference>
<keyword evidence="7 14" id="KW-0812">Transmembrane</keyword>
<dbReference type="InterPro" id="IPR005467">
    <property type="entry name" value="His_kinase_dom"/>
</dbReference>
<dbReference type="Gene3D" id="3.30.565.10">
    <property type="entry name" value="Histidine kinase-like ATPase, C-terminal domain"/>
    <property type="match status" value="1"/>
</dbReference>
<keyword evidence="8" id="KW-0547">Nucleotide-binding</keyword>
<sequence>MPGPRWSRGGRTLSARLLVGHIGVLLLAGLIGFFLWARAARGELDDQYEQRALAIAEAAASSPQIRSALATGQPAAVQSLAQDIARSTGASYVVVMDRNGVRYSHPTPELIGRPVEEPVVALDGRQHMGIDLGSLGRSANGKAPVFGPGGSVIGEVSAGVVETEIASKAGDELTSLAIYLAVAIAVGVGAATLLTRQLKRQTFGLELDEIAALLQEREATLHGIREGVVAIDPRGRFSLVNDQAHHLLGTTPGDLGRAVADVLPDGDLRELLTGGGEATDQLVLRDGRFLVASRMRVTHGGRDLGSVVTLRDRTELEGALRELDEVRSLTDALRAQQHEFSNRMHVMSGLLEMRRYHEAIGYATEIEGATSGLAAELESTIENPRVVALLVAKMTVARERGVAMAVDTASRVVLDDVAADAVVSILGNLIDNAIDAVTGSVTSKEVPAVSVRLAQGSRELVIDVVDTGPGIPAGMGGSIFTGGWSTKTAAEGRARGIGLALVRQLVDQLGGAVEVREGKGARFRVSIPCVPAGARP</sequence>
<dbReference type="InterPro" id="IPR036890">
    <property type="entry name" value="HATPase_C_sf"/>
</dbReference>
<evidence type="ECO:0000256" key="4">
    <source>
        <dbReference type="ARBA" id="ARBA00022475"/>
    </source>
</evidence>
<keyword evidence="17" id="KW-1185">Reference proteome</keyword>
<dbReference type="EMBL" id="JAAXLA010000068">
    <property type="protein sequence ID" value="NMI00924.1"/>
    <property type="molecule type" value="Genomic_DNA"/>
</dbReference>
<dbReference type="Pfam" id="PF02518">
    <property type="entry name" value="HATPase_c"/>
    <property type="match status" value="1"/>
</dbReference>
<keyword evidence="5" id="KW-0597">Phosphoprotein</keyword>
<evidence type="ECO:0000256" key="10">
    <source>
        <dbReference type="ARBA" id="ARBA00022840"/>
    </source>
</evidence>
<dbReference type="SUPFAM" id="SSF55890">
    <property type="entry name" value="Sporulation response regulatory protein Spo0B"/>
    <property type="match status" value="1"/>
</dbReference>
<keyword evidence="6" id="KW-0808">Transferase</keyword>
<dbReference type="Pfam" id="PF00989">
    <property type="entry name" value="PAS"/>
    <property type="match status" value="1"/>
</dbReference>
<accession>A0ABX1SK86</accession>
<evidence type="ECO:0000256" key="5">
    <source>
        <dbReference type="ARBA" id="ARBA00022553"/>
    </source>
</evidence>
<dbReference type="SUPFAM" id="SSF55785">
    <property type="entry name" value="PYP-like sensor domain (PAS domain)"/>
    <property type="match status" value="1"/>
</dbReference>
<evidence type="ECO:0000256" key="3">
    <source>
        <dbReference type="ARBA" id="ARBA00012438"/>
    </source>
</evidence>
<evidence type="ECO:0000256" key="7">
    <source>
        <dbReference type="ARBA" id="ARBA00022692"/>
    </source>
</evidence>
<keyword evidence="9 16" id="KW-0418">Kinase</keyword>
<dbReference type="Gene3D" id="1.10.287.130">
    <property type="match status" value="1"/>
</dbReference>
<dbReference type="SUPFAM" id="SSF55874">
    <property type="entry name" value="ATPase domain of HSP90 chaperone/DNA topoisomerase II/histidine kinase"/>
    <property type="match status" value="1"/>
</dbReference>
<name>A0ABX1SK86_9PSEU</name>
<dbReference type="InterPro" id="IPR033463">
    <property type="entry name" value="sCache_3"/>
</dbReference>
<keyword evidence="4" id="KW-1003">Cell membrane</keyword>
<evidence type="ECO:0000256" key="6">
    <source>
        <dbReference type="ARBA" id="ARBA00022679"/>
    </source>
</evidence>
<evidence type="ECO:0000313" key="17">
    <source>
        <dbReference type="Proteomes" id="UP000820669"/>
    </source>
</evidence>
<gene>
    <name evidence="16" type="ORF">HF526_26995</name>
</gene>
<dbReference type="InterPro" id="IPR029151">
    <property type="entry name" value="Sensor-like_sf"/>
</dbReference>
<keyword evidence="12" id="KW-0902">Two-component regulatory system</keyword>
<dbReference type="EC" id="2.7.13.3" evidence="3"/>
<dbReference type="PANTHER" id="PTHR43547:SF10">
    <property type="entry name" value="SENSOR HISTIDINE KINASE DCUS"/>
    <property type="match status" value="1"/>
</dbReference>
<dbReference type="PROSITE" id="PS50109">
    <property type="entry name" value="HIS_KIN"/>
    <property type="match status" value="1"/>
</dbReference>
<dbReference type="CDD" id="cd00130">
    <property type="entry name" value="PAS"/>
    <property type="match status" value="1"/>
</dbReference>
<comment type="caution">
    <text evidence="16">The sequence shown here is derived from an EMBL/GenBank/DDBJ whole genome shotgun (WGS) entry which is preliminary data.</text>
</comment>
<evidence type="ECO:0000259" key="15">
    <source>
        <dbReference type="PROSITE" id="PS50109"/>
    </source>
</evidence>
<dbReference type="PRINTS" id="PR00344">
    <property type="entry name" value="BCTRLSENSOR"/>
</dbReference>
<evidence type="ECO:0000256" key="13">
    <source>
        <dbReference type="ARBA" id="ARBA00023136"/>
    </source>
</evidence>
<evidence type="ECO:0000313" key="16">
    <source>
        <dbReference type="EMBL" id="NMI00924.1"/>
    </source>
</evidence>
<feature type="transmembrane region" description="Helical" evidence="14">
    <location>
        <begin position="15"/>
        <end position="37"/>
    </location>
</feature>
<keyword evidence="10" id="KW-0067">ATP-binding</keyword>
<comment type="catalytic activity">
    <reaction evidence="1">
        <text>ATP + protein L-histidine = ADP + protein N-phospho-L-histidine.</text>
        <dbReference type="EC" id="2.7.13.3"/>
    </reaction>
</comment>
<keyword evidence="13 14" id="KW-0472">Membrane</keyword>
<evidence type="ECO:0000256" key="8">
    <source>
        <dbReference type="ARBA" id="ARBA00022741"/>
    </source>
</evidence>
<dbReference type="InterPro" id="IPR004358">
    <property type="entry name" value="Sig_transdc_His_kin-like_C"/>
</dbReference>
<dbReference type="Proteomes" id="UP000820669">
    <property type="component" value="Unassembled WGS sequence"/>
</dbReference>
<dbReference type="InterPro" id="IPR003594">
    <property type="entry name" value="HATPase_dom"/>
</dbReference>
<evidence type="ECO:0000256" key="12">
    <source>
        <dbReference type="ARBA" id="ARBA00023012"/>
    </source>
</evidence>
<proteinExistence type="predicted"/>
<dbReference type="InterPro" id="IPR013767">
    <property type="entry name" value="PAS_fold"/>
</dbReference>
<dbReference type="InterPro" id="IPR039506">
    <property type="entry name" value="SPOB_a"/>
</dbReference>
<evidence type="ECO:0000256" key="11">
    <source>
        <dbReference type="ARBA" id="ARBA00022989"/>
    </source>
</evidence>
<comment type="subcellular location">
    <subcellularLocation>
        <location evidence="2">Cell membrane</location>
        <topology evidence="2">Multi-pass membrane protein</topology>
    </subcellularLocation>
</comment>
<protein>
    <recommendedName>
        <fullName evidence="3">histidine kinase</fullName>
        <ecNumber evidence="3">2.7.13.3</ecNumber>
    </recommendedName>
</protein>
<evidence type="ECO:0000256" key="2">
    <source>
        <dbReference type="ARBA" id="ARBA00004651"/>
    </source>
</evidence>
<dbReference type="Pfam" id="PF14689">
    <property type="entry name" value="SPOB_a"/>
    <property type="match status" value="1"/>
</dbReference>